<accession>A0A0K1REA8</accession>
<dbReference type="InterPro" id="IPR050266">
    <property type="entry name" value="AB_hydrolase_sf"/>
</dbReference>
<dbReference type="InterPro" id="IPR000639">
    <property type="entry name" value="Epox_hydrolase-like"/>
</dbReference>
<dbReference type="InterPro" id="IPR029058">
    <property type="entry name" value="AB_hydrolase_fold"/>
</dbReference>
<dbReference type="EMBL" id="CP012342">
    <property type="protein sequence ID" value="AKV59536.1"/>
    <property type="molecule type" value="Genomic_DNA"/>
</dbReference>
<dbReference type="AlphaFoldDB" id="A0A0K1REA8"/>
<dbReference type="PATRIC" id="fig|156976.3.peg.2184"/>
<dbReference type="InterPro" id="IPR000073">
    <property type="entry name" value="AB_hydrolase_1"/>
</dbReference>
<sequence length="263" mass="27426">MTVLHYVDFGPTNPTNPTNPEKTVVFLGSIASTVDMWLPQLNALAAENRVIAIDHRGHGLSPDPTVAPGETTVGDLAQDVLDTLDCAGVTEFIVVGLSLGGAVAQYLAANSDRVKKAAFLCTASYFGGPEKWNPRAELTRAEGIAPMADAVVGLWLSSAFATSHPATNDALRRMILTTRGIGYASCSDALAKWNFTEDLAKVQVPVLTIAGPDDASTPPEVVHAIGQATAGPATAVTLSAGAHVPTVEVPEEVTQALREFIAA</sequence>
<feature type="domain" description="AB hydrolase-1" evidence="1">
    <location>
        <begin position="23"/>
        <end position="134"/>
    </location>
</feature>
<dbReference type="PRINTS" id="PR00412">
    <property type="entry name" value="EPOXHYDRLASE"/>
</dbReference>
<dbReference type="PRINTS" id="PR00111">
    <property type="entry name" value="ABHYDROLASE"/>
</dbReference>
<protein>
    <submittedName>
        <fullName evidence="2">3-oxoadipate enol-lactonase</fullName>
    </submittedName>
</protein>
<evidence type="ECO:0000313" key="3">
    <source>
        <dbReference type="Proteomes" id="UP000060016"/>
    </source>
</evidence>
<name>A0A0K1REA8_9CORY</name>
<reference evidence="2 3" key="1">
    <citation type="submission" date="2015-08" db="EMBL/GenBank/DDBJ databases">
        <authorList>
            <person name="Babu N.S."/>
            <person name="Beckwith C.J."/>
            <person name="Beseler K.G."/>
            <person name="Brison A."/>
            <person name="Carone J.V."/>
            <person name="Caskin T.P."/>
            <person name="Diamond M."/>
            <person name="Durham M.E."/>
            <person name="Foxe J.M."/>
            <person name="Go M."/>
            <person name="Henderson B.A."/>
            <person name="Jones I.B."/>
            <person name="McGettigan J.A."/>
            <person name="Micheletti S.J."/>
            <person name="Nasrallah M.E."/>
            <person name="Ortiz D."/>
            <person name="Piller C.R."/>
            <person name="Privatt S.R."/>
            <person name="Schneider S.L."/>
            <person name="Sharp S."/>
            <person name="Smith T.C."/>
            <person name="Stanton J.D."/>
            <person name="Ullery H.E."/>
            <person name="Wilson R.J."/>
            <person name="Serrano M.G."/>
            <person name="Buck G."/>
            <person name="Lee V."/>
            <person name="Wang Y."/>
            <person name="Carvalho R."/>
            <person name="Voegtly L."/>
            <person name="Shi R."/>
            <person name="Duckworth R."/>
            <person name="Johnson A."/>
            <person name="Loviza R."/>
            <person name="Walstead R."/>
            <person name="Shah Z."/>
            <person name="Kiflezghi M."/>
            <person name="Wade K."/>
            <person name="Ball S.L."/>
            <person name="Bradley K.W."/>
            <person name="Asai D.J."/>
            <person name="Bowman C.A."/>
            <person name="Russell D.A."/>
            <person name="Pope W.H."/>
            <person name="Jacobs-Sera D."/>
            <person name="Hendrix R.W."/>
            <person name="Hatfull G.F."/>
        </authorList>
    </citation>
    <scope>NUCLEOTIDE SEQUENCE [LARGE SCALE GENOMIC DNA]</scope>
    <source>
        <strain evidence="2 3">PUDD_83A45</strain>
    </source>
</reference>
<gene>
    <name evidence="2" type="ORF">AK829_10840</name>
</gene>
<keyword evidence="3" id="KW-1185">Reference proteome</keyword>
<evidence type="ECO:0000259" key="1">
    <source>
        <dbReference type="Pfam" id="PF00561"/>
    </source>
</evidence>
<evidence type="ECO:0000313" key="2">
    <source>
        <dbReference type="EMBL" id="AKV59536.1"/>
    </source>
</evidence>
<organism evidence="2 3">
    <name type="scientific">Corynebacterium riegelii</name>
    <dbReference type="NCBI Taxonomy" id="156976"/>
    <lineage>
        <taxon>Bacteria</taxon>
        <taxon>Bacillati</taxon>
        <taxon>Actinomycetota</taxon>
        <taxon>Actinomycetes</taxon>
        <taxon>Mycobacteriales</taxon>
        <taxon>Corynebacteriaceae</taxon>
        <taxon>Corynebacterium</taxon>
    </lineage>
</organism>
<proteinExistence type="predicted"/>
<dbReference type="KEGG" id="crie:AK829_10840"/>
<dbReference type="PANTHER" id="PTHR43798">
    <property type="entry name" value="MONOACYLGLYCEROL LIPASE"/>
    <property type="match status" value="1"/>
</dbReference>
<dbReference type="GO" id="GO:0003824">
    <property type="term" value="F:catalytic activity"/>
    <property type="evidence" value="ECO:0007669"/>
    <property type="project" value="InterPro"/>
</dbReference>
<dbReference type="Proteomes" id="UP000060016">
    <property type="component" value="Chromosome"/>
</dbReference>
<dbReference type="SUPFAM" id="SSF53474">
    <property type="entry name" value="alpha/beta-Hydrolases"/>
    <property type="match status" value="1"/>
</dbReference>
<dbReference type="RefSeq" id="WP_052205830.1">
    <property type="nucleotide sequence ID" value="NZ_CP012342.1"/>
</dbReference>
<dbReference type="Gene3D" id="3.40.50.1820">
    <property type="entry name" value="alpha/beta hydrolase"/>
    <property type="match status" value="1"/>
</dbReference>
<dbReference type="STRING" id="156976.AK829_10840"/>
<dbReference type="Pfam" id="PF00561">
    <property type="entry name" value="Abhydrolase_1"/>
    <property type="match status" value="1"/>
</dbReference>